<comment type="caution">
    <text evidence="2">The sequence shown here is derived from an EMBL/GenBank/DDBJ whole genome shotgun (WGS) entry which is preliminary data.</text>
</comment>
<name>A0ABQ9XQM5_9EUKA</name>
<keyword evidence="3" id="KW-1185">Reference proteome</keyword>
<evidence type="ECO:0000313" key="2">
    <source>
        <dbReference type="EMBL" id="KAK2952435.1"/>
    </source>
</evidence>
<evidence type="ECO:0000256" key="1">
    <source>
        <dbReference type="SAM" id="MobiDB-lite"/>
    </source>
</evidence>
<feature type="compositionally biased region" description="Low complexity" evidence="1">
    <location>
        <begin position="183"/>
        <end position="194"/>
    </location>
</feature>
<evidence type="ECO:0000313" key="3">
    <source>
        <dbReference type="Proteomes" id="UP001281761"/>
    </source>
</evidence>
<accession>A0ABQ9XQM5</accession>
<sequence>MTIPSQIIEFLHQCGYTPDSTNPTRSHSSFEFVSVVRNGLLFPAVAQFFPQYDDALTAFNSIYQRPFQLFSDKLTLHMVIFGSSSDNVSHHFLFIFPEFNSLFGLHNHAEHQTGTIPKPNYKQSMFSPGPEVCSYPPQPQQPSELPRHSERHTSQHPGYGQSKSDRGVSNHLEDSGNQPIPPQQSQQAPAPTTQHIPVMKPTTASSPLTQGRSSTNIADTHQSASECAHKRSQSPLSDRYAVSKTLPNHLSTAPQCLSNVQTQPQQDIRHTVYVDKPKVKPKSKVRVIQPRVVPLFPNCPVCRAHVIQSIADIETHILNVHHHLYRGANRAQIMTPTAYICCICLRHVDRTNPNHPIHHLNSCLVHSRV</sequence>
<protein>
    <submittedName>
        <fullName evidence="2">Uncharacterized protein</fullName>
    </submittedName>
</protein>
<dbReference type="Proteomes" id="UP001281761">
    <property type="component" value="Unassembled WGS sequence"/>
</dbReference>
<reference evidence="2 3" key="1">
    <citation type="journal article" date="2022" name="bioRxiv">
        <title>Genomics of Preaxostyla Flagellates Illuminates Evolutionary Transitions and the Path Towards Mitochondrial Loss.</title>
        <authorList>
            <person name="Novak L.V.F."/>
            <person name="Treitli S.C."/>
            <person name="Pyrih J."/>
            <person name="Halakuc P."/>
            <person name="Pipaliya S.V."/>
            <person name="Vacek V."/>
            <person name="Brzon O."/>
            <person name="Soukal P."/>
            <person name="Eme L."/>
            <person name="Dacks J.B."/>
            <person name="Karnkowska A."/>
            <person name="Elias M."/>
            <person name="Hampl V."/>
        </authorList>
    </citation>
    <scope>NUCLEOTIDE SEQUENCE [LARGE SCALE GENOMIC DNA]</scope>
    <source>
        <strain evidence="2">NAU3</strain>
        <tissue evidence="2">Gut</tissue>
    </source>
</reference>
<organism evidence="2 3">
    <name type="scientific">Blattamonas nauphoetae</name>
    <dbReference type="NCBI Taxonomy" id="2049346"/>
    <lineage>
        <taxon>Eukaryota</taxon>
        <taxon>Metamonada</taxon>
        <taxon>Preaxostyla</taxon>
        <taxon>Oxymonadida</taxon>
        <taxon>Blattamonas</taxon>
    </lineage>
</organism>
<feature type="compositionally biased region" description="Basic and acidic residues" evidence="1">
    <location>
        <begin position="163"/>
        <end position="174"/>
    </location>
</feature>
<dbReference type="EMBL" id="JARBJD010000103">
    <property type="protein sequence ID" value="KAK2952435.1"/>
    <property type="molecule type" value="Genomic_DNA"/>
</dbReference>
<gene>
    <name evidence="2" type="ORF">BLNAU_12541</name>
</gene>
<feature type="compositionally biased region" description="Polar residues" evidence="1">
    <location>
        <begin position="202"/>
        <end position="225"/>
    </location>
</feature>
<feature type="region of interest" description="Disordered" evidence="1">
    <location>
        <begin position="114"/>
        <end position="238"/>
    </location>
</feature>
<proteinExistence type="predicted"/>